<comment type="caution">
    <text evidence="7">The sequence shown here is derived from an EMBL/GenBank/DDBJ whole genome shotgun (WGS) entry which is preliminary data.</text>
</comment>
<feature type="domain" description="FYVE-type" evidence="6">
    <location>
        <begin position="118"/>
        <end position="220"/>
    </location>
</feature>
<feature type="compositionally biased region" description="Low complexity" evidence="5">
    <location>
        <begin position="73"/>
        <end position="84"/>
    </location>
</feature>
<evidence type="ECO:0000256" key="4">
    <source>
        <dbReference type="PROSITE-ProRule" id="PRU00091"/>
    </source>
</evidence>
<dbReference type="EMBL" id="BRYB01002240">
    <property type="protein sequence ID" value="GMI41783.1"/>
    <property type="molecule type" value="Genomic_DNA"/>
</dbReference>
<evidence type="ECO:0000313" key="8">
    <source>
        <dbReference type="Proteomes" id="UP001165060"/>
    </source>
</evidence>
<proteinExistence type="predicted"/>
<dbReference type="PROSITE" id="PS50178">
    <property type="entry name" value="ZF_FYVE"/>
    <property type="match status" value="1"/>
</dbReference>
<dbReference type="PANTHER" id="PTHR15629">
    <property type="entry name" value="SH3YL1 PROTEIN"/>
    <property type="match status" value="1"/>
</dbReference>
<dbReference type="Pfam" id="PF01363">
    <property type="entry name" value="FYVE"/>
    <property type="match status" value="1"/>
</dbReference>
<feature type="region of interest" description="Disordered" evidence="5">
    <location>
        <begin position="1"/>
        <end position="100"/>
    </location>
</feature>
<protein>
    <recommendedName>
        <fullName evidence="6">FYVE-type domain-containing protein</fullName>
    </recommendedName>
</protein>
<evidence type="ECO:0000259" key="6">
    <source>
        <dbReference type="PROSITE" id="PS50178"/>
    </source>
</evidence>
<reference evidence="7 8" key="1">
    <citation type="journal article" date="2023" name="Commun. Biol.">
        <title>Genome analysis of Parmales, the sister group of diatoms, reveals the evolutionary specialization of diatoms from phago-mixotrophs to photoautotrophs.</title>
        <authorList>
            <person name="Ban H."/>
            <person name="Sato S."/>
            <person name="Yoshikawa S."/>
            <person name="Yamada K."/>
            <person name="Nakamura Y."/>
            <person name="Ichinomiya M."/>
            <person name="Sato N."/>
            <person name="Blanc-Mathieu R."/>
            <person name="Endo H."/>
            <person name="Kuwata A."/>
            <person name="Ogata H."/>
        </authorList>
    </citation>
    <scope>NUCLEOTIDE SEQUENCE [LARGE SCALE GENOMIC DNA]</scope>
</reference>
<feature type="region of interest" description="Disordered" evidence="5">
    <location>
        <begin position="544"/>
        <end position="587"/>
    </location>
</feature>
<dbReference type="SUPFAM" id="SSF57903">
    <property type="entry name" value="FYVE/PHD zinc finger"/>
    <property type="match status" value="1"/>
</dbReference>
<dbReference type="InterPro" id="IPR007461">
    <property type="entry name" value="Ysc84_actin-binding"/>
</dbReference>
<dbReference type="PANTHER" id="PTHR15629:SF2">
    <property type="entry name" value="SH3 DOMAIN-CONTAINING YSC84-LIKE PROTEIN 1"/>
    <property type="match status" value="1"/>
</dbReference>
<dbReference type="InterPro" id="IPR051702">
    <property type="entry name" value="SH3_domain_YSC84-like"/>
</dbReference>
<organism evidence="7 8">
    <name type="scientific">Tetraparma gracilis</name>
    <dbReference type="NCBI Taxonomy" id="2962635"/>
    <lineage>
        <taxon>Eukaryota</taxon>
        <taxon>Sar</taxon>
        <taxon>Stramenopiles</taxon>
        <taxon>Ochrophyta</taxon>
        <taxon>Bolidophyceae</taxon>
        <taxon>Parmales</taxon>
        <taxon>Triparmaceae</taxon>
        <taxon>Tetraparma</taxon>
    </lineage>
</organism>
<accession>A0ABQ6N7N3</accession>
<name>A0ABQ6N7N3_9STRA</name>
<evidence type="ECO:0000256" key="1">
    <source>
        <dbReference type="ARBA" id="ARBA00022723"/>
    </source>
</evidence>
<dbReference type="InterPro" id="IPR011011">
    <property type="entry name" value="Znf_FYVE_PHD"/>
</dbReference>
<dbReference type="InterPro" id="IPR000306">
    <property type="entry name" value="Znf_FYVE"/>
</dbReference>
<feature type="compositionally biased region" description="Low complexity" evidence="5">
    <location>
        <begin position="1"/>
        <end position="16"/>
    </location>
</feature>
<dbReference type="SMART" id="SM00064">
    <property type="entry name" value="FYVE"/>
    <property type="match status" value="1"/>
</dbReference>
<dbReference type="Gene3D" id="3.30.40.10">
    <property type="entry name" value="Zinc/RING finger domain, C3HC4 (zinc finger)"/>
    <property type="match status" value="1"/>
</dbReference>
<evidence type="ECO:0000256" key="3">
    <source>
        <dbReference type="ARBA" id="ARBA00022833"/>
    </source>
</evidence>
<keyword evidence="2 4" id="KW-0863">Zinc-finger</keyword>
<dbReference type="InterPro" id="IPR017455">
    <property type="entry name" value="Znf_FYVE-rel"/>
</dbReference>
<dbReference type="Pfam" id="PF04366">
    <property type="entry name" value="Ysc84"/>
    <property type="match status" value="1"/>
</dbReference>
<dbReference type="Proteomes" id="UP001165060">
    <property type="component" value="Unassembled WGS sequence"/>
</dbReference>
<evidence type="ECO:0000313" key="7">
    <source>
        <dbReference type="EMBL" id="GMI41783.1"/>
    </source>
</evidence>
<dbReference type="InterPro" id="IPR013083">
    <property type="entry name" value="Znf_RING/FYVE/PHD"/>
</dbReference>
<keyword evidence="3" id="KW-0862">Zinc</keyword>
<feature type="compositionally biased region" description="Pro residues" evidence="5">
    <location>
        <begin position="30"/>
        <end position="55"/>
    </location>
</feature>
<evidence type="ECO:0000256" key="5">
    <source>
        <dbReference type="SAM" id="MobiDB-lite"/>
    </source>
</evidence>
<keyword evidence="1" id="KW-0479">Metal-binding</keyword>
<evidence type="ECO:0000256" key="2">
    <source>
        <dbReference type="ARBA" id="ARBA00022771"/>
    </source>
</evidence>
<gene>
    <name evidence="7" type="ORF">TeGR_g8524</name>
</gene>
<sequence>MSTSSTSTPVASTPVADDALVDEDLSDAAPPNPPPTPLAPTPPTPSPDIPPPSSDTPPTGSDFGAVNTPAARSSSQSSSSTFQSNLMVFSPPPPMTTQAQPPTPTIVPLPGAVSWSHDDDQSYCMKCTVEFLPPTHNMDILSKLLPGARRHHCRACGKIFCQDCSSRRLLVHPDATILRGYTASPSSKFPSWDGEASRVARAVAARDPQRVCDACHDKLLPLQSSLRAQFSNSMRFNSIDGPASHTSSSPAAAWFSRVFNSPLAFTLGHEVRKAAITLENLLPKPRVLATSAFQPGLSGGSMYDDDDDFGRSSNPTGDIHKMMAETCGGSSANLREVDGVRIPGRLMEQAKGIAVITVAKGGFWVGGEVGTGLVVARLPDGGWSAPSAVGLFGISFGALIGAQVSDHVFLLMSDKAVEMLGTNTGSLNLGADVGIAVGPVGRTVEADFGVASGGDQQAAIAAPIYTYSLTKGLYAGASFDGKVISTRHEVNEKFYGMRVDPADLLSGRIPPPPAAQPLYASLKRCSAYTRTVLRIGDEIPTAGERTSSITYTPGREPAALATPPETVPPAPAQHQPEETAPVADWPF</sequence>
<feature type="compositionally biased region" description="Pro residues" evidence="5">
    <location>
        <begin position="90"/>
        <end position="100"/>
    </location>
</feature>
<keyword evidence="8" id="KW-1185">Reference proteome</keyword>